<organism evidence="1 2">
    <name type="scientific">Hoylesella loescheii DSM 19665 = JCM 12249 = ATCC 15930</name>
    <dbReference type="NCBI Taxonomy" id="1122985"/>
    <lineage>
        <taxon>Bacteria</taxon>
        <taxon>Pseudomonadati</taxon>
        <taxon>Bacteroidota</taxon>
        <taxon>Bacteroidia</taxon>
        <taxon>Bacteroidales</taxon>
        <taxon>Prevotellaceae</taxon>
        <taxon>Hoylesella</taxon>
    </lineage>
</organism>
<reference evidence="1 2" key="1">
    <citation type="submission" date="2013-08" db="EMBL/GenBank/DDBJ databases">
        <authorList>
            <person name="Weinstock G."/>
            <person name="Sodergren E."/>
            <person name="Wylie T."/>
            <person name="Fulton L."/>
            <person name="Fulton R."/>
            <person name="Fronick C."/>
            <person name="O'Laughlin M."/>
            <person name="Godfrey J."/>
            <person name="Miner T."/>
            <person name="Herter B."/>
            <person name="Appelbaum E."/>
            <person name="Cordes M."/>
            <person name="Lek S."/>
            <person name="Wollam A."/>
            <person name="Pepin K.H."/>
            <person name="Palsikar V.B."/>
            <person name="Mitreva M."/>
            <person name="Wilson R.K."/>
        </authorList>
    </citation>
    <scope>NUCLEOTIDE SEQUENCE [LARGE SCALE GENOMIC DNA]</scope>
    <source>
        <strain evidence="1 2">ATCC 15930</strain>
    </source>
</reference>
<dbReference type="RefSeq" id="WP_018966704.1">
    <property type="nucleotide sequence ID" value="NZ_KB899211.1"/>
</dbReference>
<dbReference type="PATRIC" id="fig|1122985.7.peg.2445"/>
<evidence type="ECO:0000313" key="2">
    <source>
        <dbReference type="Proteomes" id="UP000027442"/>
    </source>
</evidence>
<dbReference type="InterPro" id="IPR032299">
    <property type="entry name" value="DUF4843"/>
</dbReference>
<sequence length="251" mass="28587">MRKLLFTLPLAAIALFSSCREEALTTFGDDHYLYFDKYYVNEKEPGKHTADSTFASFFFLSDDVDAVDAMLEVHLAGRNLTKDETFRLRVVPEGTTAIPDEYKIADSYTFRARSVAADATNRTDTVVIKMYRRPRLKDMPKGVRLMVELVPLGNLQLGQTERTKAIVILTRDAIKPAWWNTEVTELLLGEYSSRKYKLFVTHIDPTASLNGEMLSDAPWKARKLVQKFKEWLGKHPDQAVEEDGSPMTVKV</sequence>
<evidence type="ECO:0000313" key="1">
    <source>
        <dbReference type="EMBL" id="KDR51637.1"/>
    </source>
</evidence>
<name>A0A069QG79_HOYLO</name>
<comment type="caution">
    <text evidence="1">The sequence shown here is derived from an EMBL/GenBank/DDBJ whole genome shotgun (WGS) entry which is preliminary data.</text>
</comment>
<dbReference type="eggNOG" id="ENOG5032QVV">
    <property type="taxonomic scope" value="Bacteria"/>
</dbReference>
<keyword evidence="2" id="KW-1185">Reference proteome</keyword>
<proteinExistence type="predicted"/>
<dbReference type="AlphaFoldDB" id="A0A069QG79"/>
<dbReference type="EMBL" id="JNGW01000098">
    <property type="protein sequence ID" value="KDR51637.1"/>
    <property type="molecule type" value="Genomic_DNA"/>
</dbReference>
<accession>A0A069QG79</accession>
<evidence type="ECO:0008006" key="3">
    <source>
        <dbReference type="Google" id="ProtNLM"/>
    </source>
</evidence>
<dbReference type="Proteomes" id="UP000027442">
    <property type="component" value="Unassembled WGS sequence"/>
</dbReference>
<protein>
    <recommendedName>
        <fullName evidence="3">DUF4843 domain-containing protein</fullName>
    </recommendedName>
</protein>
<dbReference type="Pfam" id="PF16132">
    <property type="entry name" value="DUF4843"/>
    <property type="match status" value="1"/>
</dbReference>
<gene>
    <name evidence="1" type="ORF">HMPREF1991_02359</name>
</gene>
<dbReference type="PROSITE" id="PS51257">
    <property type="entry name" value="PROKAR_LIPOPROTEIN"/>
    <property type="match status" value="1"/>
</dbReference>
<dbReference type="HOGENOM" id="CLU_1102055_0_0_10"/>